<dbReference type="SUPFAM" id="SSF48452">
    <property type="entry name" value="TPR-like"/>
    <property type="match status" value="2"/>
</dbReference>
<evidence type="ECO:0000256" key="5">
    <source>
        <dbReference type="PROSITE-ProRule" id="PRU01091"/>
    </source>
</evidence>
<dbReference type="SUPFAM" id="SSF52540">
    <property type="entry name" value="P-loop containing nucleoside triphosphate hydrolases"/>
    <property type="match status" value="1"/>
</dbReference>
<keyword evidence="4" id="KW-0804">Transcription</keyword>
<dbReference type="SMART" id="SM01043">
    <property type="entry name" value="BTAD"/>
    <property type="match status" value="1"/>
</dbReference>
<evidence type="ECO:0000313" key="7">
    <source>
        <dbReference type="EMBL" id="XBV22741.1"/>
    </source>
</evidence>
<dbReference type="InterPro" id="IPR005158">
    <property type="entry name" value="BTAD"/>
</dbReference>
<protein>
    <submittedName>
        <fullName evidence="7">BTAD domain-containing putative transcriptional regulator</fullName>
    </submittedName>
</protein>
<evidence type="ECO:0000256" key="1">
    <source>
        <dbReference type="ARBA" id="ARBA00005820"/>
    </source>
</evidence>
<dbReference type="Gene3D" id="1.25.40.10">
    <property type="entry name" value="Tetratricopeptide repeat domain"/>
    <property type="match status" value="2"/>
</dbReference>
<evidence type="ECO:0000256" key="4">
    <source>
        <dbReference type="ARBA" id="ARBA00023163"/>
    </source>
</evidence>
<dbReference type="GO" id="GO:0043531">
    <property type="term" value="F:ADP binding"/>
    <property type="evidence" value="ECO:0007669"/>
    <property type="project" value="InterPro"/>
</dbReference>
<dbReference type="InterPro" id="IPR001867">
    <property type="entry name" value="OmpR/PhoB-type_DNA-bd"/>
</dbReference>
<dbReference type="InterPro" id="IPR036388">
    <property type="entry name" value="WH-like_DNA-bd_sf"/>
</dbReference>
<organism evidence="7">
    <name type="scientific">Kribbella sp. HUAS MG21</name>
    <dbReference type="NCBI Taxonomy" id="3160966"/>
    <lineage>
        <taxon>Bacteria</taxon>
        <taxon>Bacillati</taxon>
        <taxon>Actinomycetota</taxon>
        <taxon>Actinomycetes</taxon>
        <taxon>Propionibacteriales</taxon>
        <taxon>Kribbellaceae</taxon>
        <taxon>Kribbella</taxon>
    </lineage>
</organism>
<dbReference type="AlphaFoldDB" id="A0AAU7T7C7"/>
<dbReference type="InterPro" id="IPR016032">
    <property type="entry name" value="Sig_transdc_resp-reg_C-effctor"/>
</dbReference>
<dbReference type="InterPro" id="IPR019734">
    <property type="entry name" value="TPR_rpt"/>
</dbReference>
<dbReference type="RefSeq" id="WP_350275580.1">
    <property type="nucleotide sequence ID" value="NZ_CP158165.1"/>
</dbReference>
<dbReference type="Gene3D" id="1.10.10.10">
    <property type="entry name" value="Winged helix-like DNA-binding domain superfamily/Winged helix DNA-binding domain"/>
    <property type="match status" value="1"/>
</dbReference>
<keyword evidence="3 5" id="KW-0238">DNA-binding</keyword>
<reference evidence="7" key="1">
    <citation type="submission" date="2024-06" db="EMBL/GenBank/DDBJ databases">
        <title>Kribbella sp. strain HUAS MG21 genome sequences.</title>
        <authorList>
            <person name="Mo P."/>
        </authorList>
    </citation>
    <scope>NUCLEOTIDE SEQUENCE</scope>
    <source>
        <strain evidence="7">HUAS MG21</strain>
    </source>
</reference>
<dbReference type="PRINTS" id="PR00364">
    <property type="entry name" value="DISEASERSIST"/>
</dbReference>
<name>A0AAU7T7C7_9ACTN</name>
<accession>A0AAU7T7C7</accession>
<dbReference type="GO" id="GO:0000160">
    <property type="term" value="P:phosphorelay signal transduction system"/>
    <property type="evidence" value="ECO:0007669"/>
    <property type="project" value="InterPro"/>
</dbReference>
<keyword evidence="2" id="KW-0805">Transcription regulation</keyword>
<dbReference type="Gene3D" id="3.40.50.300">
    <property type="entry name" value="P-loop containing nucleotide triphosphate hydrolases"/>
    <property type="match status" value="1"/>
</dbReference>
<dbReference type="SUPFAM" id="SSF46894">
    <property type="entry name" value="C-terminal effector domain of the bipartite response regulators"/>
    <property type="match status" value="1"/>
</dbReference>
<evidence type="ECO:0000256" key="3">
    <source>
        <dbReference type="ARBA" id="ARBA00023125"/>
    </source>
</evidence>
<dbReference type="InterPro" id="IPR027417">
    <property type="entry name" value="P-loop_NTPase"/>
</dbReference>
<dbReference type="InterPro" id="IPR051677">
    <property type="entry name" value="AfsR-DnrI-RedD_regulator"/>
</dbReference>
<dbReference type="CDD" id="cd15831">
    <property type="entry name" value="BTAD"/>
    <property type="match status" value="1"/>
</dbReference>
<dbReference type="Pfam" id="PF03704">
    <property type="entry name" value="BTAD"/>
    <property type="match status" value="1"/>
</dbReference>
<dbReference type="PROSITE" id="PS51755">
    <property type="entry name" value="OMPR_PHOB"/>
    <property type="match status" value="1"/>
</dbReference>
<feature type="DNA-binding region" description="OmpR/PhoB-type" evidence="5">
    <location>
        <begin position="1"/>
        <end position="105"/>
    </location>
</feature>
<dbReference type="GO" id="GO:0003677">
    <property type="term" value="F:DNA binding"/>
    <property type="evidence" value="ECO:0007669"/>
    <property type="project" value="UniProtKB-UniRule"/>
</dbReference>
<proteinExistence type="inferred from homology"/>
<dbReference type="PANTHER" id="PTHR35807">
    <property type="entry name" value="TRANSCRIPTIONAL REGULATOR REDD-RELATED"/>
    <property type="match status" value="1"/>
</dbReference>
<dbReference type="GO" id="GO:0006355">
    <property type="term" value="P:regulation of DNA-templated transcription"/>
    <property type="evidence" value="ECO:0007669"/>
    <property type="project" value="InterPro"/>
</dbReference>
<dbReference type="EMBL" id="CP158165">
    <property type="protein sequence ID" value="XBV22741.1"/>
    <property type="molecule type" value="Genomic_DNA"/>
</dbReference>
<evidence type="ECO:0000259" key="6">
    <source>
        <dbReference type="PROSITE" id="PS51755"/>
    </source>
</evidence>
<feature type="domain" description="OmpR/PhoB-type" evidence="6">
    <location>
        <begin position="1"/>
        <end position="105"/>
    </location>
</feature>
<dbReference type="PANTHER" id="PTHR35807:SF1">
    <property type="entry name" value="TRANSCRIPTIONAL REGULATOR REDD"/>
    <property type="match status" value="1"/>
</dbReference>
<sequence>MRPESDLRILLLGPLEVRRSGELVPIPAGGRRTVLAALALAGGEVVDVDTLTDLLWSGNLPENPRSAVQQIVVRLRRSLGAATVRTGPGGYYLDIERGQVDALRAEDLIRRAESTDSEAKALQQAAGLWRGAALGGVDSDALVRQHATRLSELRLVTQERLFDLDLRTGDVAAWIAPLQELTRVHPLRESLRERLILALARSGRRAEALAEYESARALTVESLGTEPSVRLRAVHLELLGEDEVVTAAAHRPVPRQLPAPPPHFAGRTADLAHLDELWRAGERTIVLHGPGGVGKSALVLHWAEHLKSQCADGQIFVDLRGYGPDQPVLPDAALGMMLRAIGVADRSLPPTTTERSALWRTQTADRSLLVVLDNVRDADQLRPLLPGPGCTTIVTSRNNLRGFAVRDGAARHLVDTLSMDDSVAVLATALGRKVVDAEPEAVRELAELCGQLPLALLVGAQVVADDQGASIATAAARLRSHQHRLDVLADTFDPAADPRQVISWSYTALDADSRWAFRTLGLHPAPVIEIRAAAALLGRSLPATRHLLDRLVAVHLLQVVDTEYYGFHDLIAVYAAELAEPDDDALRRLAEWYVATLHAARSTAYANPALKPATEPPAPVSPRVLEGLRGATEWYLRSEQAIVEIVRVADGRGWHELAWQLAALLGDFQSSHAHSAQQAVTSEIARSAAAALGDPDKQALAHFLSGVASNVGGDPAAALGWHEQGLALADQAGNRRLMASILAAMGTAHQALGDPMAARTTSERSVRIARGLTEHPLRLAHSLLNLSSIEADSEEWCEAAQEHLREAIELYRAQGARFHLGLAFANLANAAMVAGQPSEAIEYAAEAIRQVEELGDGLVRPTALRARGQALLALGDPDGAAVAWEQALRQIRFTEPQRAAVLEQDLAELTARRPR</sequence>
<dbReference type="InterPro" id="IPR011990">
    <property type="entry name" value="TPR-like_helical_dom_sf"/>
</dbReference>
<dbReference type="SMART" id="SM00028">
    <property type="entry name" value="TPR"/>
    <property type="match status" value="4"/>
</dbReference>
<dbReference type="SMART" id="SM00862">
    <property type="entry name" value="Trans_reg_C"/>
    <property type="match status" value="1"/>
</dbReference>
<gene>
    <name evidence="7" type="ORF">ABN611_29775</name>
</gene>
<evidence type="ECO:0000256" key="2">
    <source>
        <dbReference type="ARBA" id="ARBA00023015"/>
    </source>
</evidence>
<comment type="similarity">
    <text evidence="1">Belongs to the AfsR/DnrI/RedD regulatory family.</text>
</comment>